<evidence type="ECO:0000256" key="5">
    <source>
        <dbReference type="ARBA" id="ARBA00022989"/>
    </source>
</evidence>
<evidence type="ECO:0000256" key="7">
    <source>
        <dbReference type="RuleBase" id="RU363032"/>
    </source>
</evidence>
<sequence>MRLSRIVGVALAALALLVLGLWALAPQWFTAHDPVQTDLAAAFLPPSAEHLFGTDQSGRDVFARVVYGARYSLGVGVGATAIAVTVGLLLGSLSGLAPRVVDTVLMRGVDVIMAFPEFLLALVVLAVLGPGPVNVVLAVTVAAIPAYVRLVRGQTLSVREADYVEAATVLGLRRSTVVLRHVVPNTAGPVLVLATIGIGTCIVAAAGLSFLGLGATEPTPEWGLILAGGRNFLGRAWWIAVFPGLAITITVVAATTIGRALQARAAGRRLS</sequence>
<feature type="domain" description="ABC transmembrane type-1" evidence="8">
    <location>
        <begin position="69"/>
        <end position="258"/>
    </location>
</feature>
<accession>A0A2M9BZF0</accession>
<evidence type="ECO:0000256" key="2">
    <source>
        <dbReference type="ARBA" id="ARBA00022448"/>
    </source>
</evidence>
<dbReference type="InterPro" id="IPR000515">
    <property type="entry name" value="MetI-like"/>
</dbReference>
<dbReference type="GO" id="GO:0055085">
    <property type="term" value="P:transmembrane transport"/>
    <property type="evidence" value="ECO:0007669"/>
    <property type="project" value="InterPro"/>
</dbReference>
<evidence type="ECO:0000256" key="6">
    <source>
        <dbReference type="ARBA" id="ARBA00023136"/>
    </source>
</evidence>
<evidence type="ECO:0000256" key="1">
    <source>
        <dbReference type="ARBA" id="ARBA00004651"/>
    </source>
</evidence>
<keyword evidence="3" id="KW-1003">Cell membrane</keyword>
<organism evidence="9 10">
    <name type="scientific">Compostimonas suwonensis</name>
    <dbReference type="NCBI Taxonomy" id="1048394"/>
    <lineage>
        <taxon>Bacteria</taxon>
        <taxon>Bacillati</taxon>
        <taxon>Actinomycetota</taxon>
        <taxon>Actinomycetes</taxon>
        <taxon>Micrococcales</taxon>
        <taxon>Microbacteriaceae</taxon>
        <taxon>Compostimonas</taxon>
    </lineage>
</organism>
<feature type="transmembrane region" description="Helical" evidence="7">
    <location>
        <begin position="190"/>
        <end position="216"/>
    </location>
</feature>
<evidence type="ECO:0000259" key="8">
    <source>
        <dbReference type="PROSITE" id="PS50928"/>
    </source>
</evidence>
<feature type="transmembrane region" description="Helical" evidence="7">
    <location>
        <begin position="236"/>
        <end position="261"/>
    </location>
</feature>
<evidence type="ECO:0000256" key="4">
    <source>
        <dbReference type="ARBA" id="ARBA00022692"/>
    </source>
</evidence>
<dbReference type="PANTHER" id="PTHR43386">
    <property type="entry name" value="OLIGOPEPTIDE TRANSPORT SYSTEM PERMEASE PROTEIN APPC"/>
    <property type="match status" value="1"/>
</dbReference>
<dbReference type="PANTHER" id="PTHR43386:SF25">
    <property type="entry name" value="PEPTIDE ABC TRANSPORTER PERMEASE PROTEIN"/>
    <property type="match status" value="1"/>
</dbReference>
<keyword evidence="4 7" id="KW-0812">Transmembrane</keyword>
<keyword evidence="6 7" id="KW-0472">Membrane</keyword>
<feature type="transmembrane region" description="Helical" evidence="7">
    <location>
        <begin position="108"/>
        <end position="127"/>
    </location>
</feature>
<dbReference type="SUPFAM" id="SSF161098">
    <property type="entry name" value="MetI-like"/>
    <property type="match status" value="1"/>
</dbReference>
<evidence type="ECO:0000256" key="3">
    <source>
        <dbReference type="ARBA" id="ARBA00022475"/>
    </source>
</evidence>
<gene>
    <name evidence="9" type="ORF">CLV54_1129</name>
</gene>
<protein>
    <submittedName>
        <fullName evidence="9">Peptide/nickel transport system permease protein</fullName>
    </submittedName>
</protein>
<dbReference type="Gene3D" id="1.10.3720.10">
    <property type="entry name" value="MetI-like"/>
    <property type="match status" value="1"/>
</dbReference>
<dbReference type="Proteomes" id="UP000230161">
    <property type="component" value="Unassembled WGS sequence"/>
</dbReference>
<dbReference type="InterPro" id="IPR050366">
    <property type="entry name" value="BP-dependent_transpt_permease"/>
</dbReference>
<comment type="similarity">
    <text evidence="7">Belongs to the binding-protein-dependent transport system permease family.</text>
</comment>
<reference evidence="9 10" key="1">
    <citation type="submission" date="2017-11" db="EMBL/GenBank/DDBJ databases">
        <title>Genomic Encyclopedia of Archaeal and Bacterial Type Strains, Phase II (KMG-II): From Individual Species to Whole Genera.</title>
        <authorList>
            <person name="Goeker M."/>
        </authorList>
    </citation>
    <scope>NUCLEOTIDE SEQUENCE [LARGE SCALE GENOMIC DNA]</scope>
    <source>
        <strain evidence="9 10">DSM 25625</strain>
    </source>
</reference>
<dbReference type="GO" id="GO:0005886">
    <property type="term" value="C:plasma membrane"/>
    <property type="evidence" value="ECO:0007669"/>
    <property type="project" value="UniProtKB-SubCell"/>
</dbReference>
<name>A0A2M9BZF0_9MICO</name>
<dbReference type="AlphaFoldDB" id="A0A2M9BZF0"/>
<comment type="caution">
    <text evidence="9">The sequence shown here is derived from an EMBL/GenBank/DDBJ whole genome shotgun (WGS) entry which is preliminary data.</text>
</comment>
<dbReference type="OrthoDB" id="9812701at2"/>
<keyword evidence="10" id="KW-1185">Reference proteome</keyword>
<keyword evidence="2 7" id="KW-0813">Transport</keyword>
<evidence type="ECO:0000313" key="9">
    <source>
        <dbReference type="EMBL" id="PJJ63463.1"/>
    </source>
</evidence>
<feature type="transmembrane region" description="Helical" evidence="7">
    <location>
        <begin position="133"/>
        <end position="151"/>
    </location>
</feature>
<dbReference type="PROSITE" id="PS50928">
    <property type="entry name" value="ABC_TM1"/>
    <property type="match status" value="1"/>
</dbReference>
<dbReference type="CDD" id="cd06261">
    <property type="entry name" value="TM_PBP2"/>
    <property type="match status" value="1"/>
</dbReference>
<keyword evidence="5 7" id="KW-1133">Transmembrane helix</keyword>
<evidence type="ECO:0000313" key="10">
    <source>
        <dbReference type="Proteomes" id="UP000230161"/>
    </source>
</evidence>
<proteinExistence type="inferred from homology"/>
<dbReference type="InterPro" id="IPR035906">
    <property type="entry name" value="MetI-like_sf"/>
</dbReference>
<feature type="transmembrane region" description="Helical" evidence="7">
    <location>
        <begin position="71"/>
        <end position="96"/>
    </location>
</feature>
<dbReference type="RefSeq" id="WP_100343957.1">
    <property type="nucleotide sequence ID" value="NZ_PGFB01000002.1"/>
</dbReference>
<comment type="subcellular location">
    <subcellularLocation>
        <location evidence="1 7">Cell membrane</location>
        <topology evidence="1 7">Multi-pass membrane protein</topology>
    </subcellularLocation>
</comment>
<dbReference type="Pfam" id="PF00528">
    <property type="entry name" value="BPD_transp_1"/>
    <property type="match status" value="1"/>
</dbReference>
<dbReference type="EMBL" id="PGFB01000002">
    <property type="protein sequence ID" value="PJJ63463.1"/>
    <property type="molecule type" value="Genomic_DNA"/>
</dbReference>